<dbReference type="Proteomes" id="UP000266841">
    <property type="component" value="Unassembled WGS sequence"/>
</dbReference>
<gene>
    <name evidence="1" type="ORF">THAOC_36572</name>
</gene>
<dbReference type="AlphaFoldDB" id="K0QZZ1"/>
<dbReference type="EMBL" id="AGNL01049130">
    <property type="protein sequence ID" value="EJK44855.1"/>
    <property type="molecule type" value="Genomic_DNA"/>
</dbReference>
<sequence>MQNSDTFQEYYRSRPASQKAKLDELLDSCTRIQWAKIEALKKLTAPFADAHRMCSQRDMPISALLPLTQALYNEVHLQLGDEFDQIFGAGSSKEVRDLLAPRFNFNGEHVPGSRKSPILDPAHLTAFYVDPFNWELRNVIKVMRTVKTVIGETVEKIFGYSAENS</sequence>
<comment type="caution">
    <text evidence="1">The sequence shown here is derived from an EMBL/GenBank/DDBJ whole genome shotgun (WGS) entry which is preliminary data.</text>
</comment>
<reference evidence="1 2" key="1">
    <citation type="journal article" date="2012" name="Genome Biol.">
        <title>Genome and low-iron response of an oceanic diatom adapted to chronic iron limitation.</title>
        <authorList>
            <person name="Lommer M."/>
            <person name="Specht M."/>
            <person name="Roy A.S."/>
            <person name="Kraemer L."/>
            <person name="Andreson R."/>
            <person name="Gutowska M.A."/>
            <person name="Wolf J."/>
            <person name="Bergner S.V."/>
            <person name="Schilhabel M.B."/>
            <person name="Klostermeier U.C."/>
            <person name="Beiko R.G."/>
            <person name="Rosenstiel P."/>
            <person name="Hippler M."/>
            <person name="Laroche J."/>
        </authorList>
    </citation>
    <scope>NUCLEOTIDE SEQUENCE [LARGE SCALE GENOMIC DNA]</scope>
    <source>
        <strain evidence="1 2">CCMP1005</strain>
    </source>
</reference>
<protein>
    <submittedName>
        <fullName evidence="1">Uncharacterized protein</fullName>
    </submittedName>
</protein>
<accession>K0QZZ1</accession>
<evidence type="ECO:0000313" key="1">
    <source>
        <dbReference type="EMBL" id="EJK44855.1"/>
    </source>
</evidence>
<keyword evidence="2" id="KW-1185">Reference proteome</keyword>
<evidence type="ECO:0000313" key="2">
    <source>
        <dbReference type="Proteomes" id="UP000266841"/>
    </source>
</evidence>
<proteinExistence type="predicted"/>
<name>K0QZZ1_THAOC</name>
<organism evidence="1 2">
    <name type="scientific">Thalassiosira oceanica</name>
    <name type="common">Marine diatom</name>
    <dbReference type="NCBI Taxonomy" id="159749"/>
    <lineage>
        <taxon>Eukaryota</taxon>
        <taxon>Sar</taxon>
        <taxon>Stramenopiles</taxon>
        <taxon>Ochrophyta</taxon>
        <taxon>Bacillariophyta</taxon>
        <taxon>Coscinodiscophyceae</taxon>
        <taxon>Thalassiosirophycidae</taxon>
        <taxon>Thalassiosirales</taxon>
        <taxon>Thalassiosiraceae</taxon>
        <taxon>Thalassiosira</taxon>
    </lineage>
</organism>